<evidence type="ECO:0000313" key="2">
    <source>
        <dbReference type="EMBL" id="QJA56579.1"/>
    </source>
</evidence>
<evidence type="ECO:0000313" key="1">
    <source>
        <dbReference type="EMBL" id="QJA55152.1"/>
    </source>
</evidence>
<dbReference type="EMBL" id="MT142207">
    <property type="protein sequence ID" value="QJA76146.1"/>
    <property type="molecule type" value="Genomic_DNA"/>
</dbReference>
<dbReference type="AlphaFoldDB" id="A0A6H2A5Z6"/>
<dbReference type="EMBL" id="MT144572">
    <property type="protein sequence ID" value="QJA55152.1"/>
    <property type="molecule type" value="Genomic_DNA"/>
</dbReference>
<sequence length="190" mass="22022">MPVEVLPEMTIVWPKEWDKKRICIDIDGCLCEYDFPRIVKNFFGIDLSAQMIFAYDLADVLGVAPTLINTMFKEQVYGKPNLVEGAIETLKEWKSKGYELVIYSNRVKYMGYEGLAKWLIEWQFPFSGIDGGQGSYDIHIDDSPSKLMTTDSKIKLLFDQPWNQRCHNITGRLVRMKNWEGVRAYVQSSF</sequence>
<proteinExistence type="predicted"/>
<gene>
    <name evidence="3" type="ORF">MM415A01573_0013</name>
    <name evidence="2" type="ORF">MM415B01824_0016</name>
    <name evidence="1" type="ORF">TM448A07310_0006</name>
</gene>
<organism evidence="1">
    <name type="scientific">viral metagenome</name>
    <dbReference type="NCBI Taxonomy" id="1070528"/>
    <lineage>
        <taxon>unclassified sequences</taxon>
        <taxon>metagenomes</taxon>
        <taxon>organismal metagenomes</taxon>
    </lineage>
</organism>
<dbReference type="InterPro" id="IPR023214">
    <property type="entry name" value="HAD_sf"/>
</dbReference>
<name>A0A6H2A5Z6_9ZZZZ</name>
<accession>A0A6H2A5Z6</accession>
<dbReference type="EMBL" id="MT141227">
    <property type="protein sequence ID" value="QJA56579.1"/>
    <property type="molecule type" value="Genomic_DNA"/>
</dbReference>
<protein>
    <submittedName>
        <fullName evidence="1">Uncharacterized protein</fullName>
    </submittedName>
</protein>
<dbReference type="SUPFAM" id="SSF56784">
    <property type="entry name" value="HAD-like"/>
    <property type="match status" value="1"/>
</dbReference>
<evidence type="ECO:0000313" key="3">
    <source>
        <dbReference type="EMBL" id="QJA76146.1"/>
    </source>
</evidence>
<dbReference type="Gene3D" id="3.40.50.1000">
    <property type="entry name" value="HAD superfamily/HAD-like"/>
    <property type="match status" value="1"/>
</dbReference>
<reference evidence="1" key="1">
    <citation type="submission" date="2020-03" db="EMBL/GenBank/DDBJ databases">
        <title>The deep terrestrial virosphere.</title>
        <authorList>
            <person name="Holmfeldt K."/>
            <person name="Nilsson E."/>
            <person name="Simone D."/>
            <person name="Lopez-Fernandez M."/>
            <person name="Wu X."/>
            <person name="de Brujin I."/>
            <person name="Lundin D."/>
            <person name="Andersson A."/>
            <person name="Bertilsson S."/>
            <person name="Dopson M."/>
        </authorList>
    </citation>
    <scope>NUCLEOTIDE SEQUENCE</scope>
    <source>
        <strain evidence="3">MM415A01573</strain>
        <strain evidence="2">MM415B01824</strain>
        <strain evidence="1">TM448A07310</strain>
    </source>
</reference>
<dbReference type="InterPro" id="IPR036412">
    <property type="entry name" value="HAD-like_sf"/>
</dbReference>